<dbReference type="EMBL" id="FNFD01000014">
    <property type="protein sequence ID" value="SDL04341.1"/>
    <property type="molecule type" value="Genomic_DNA"/>
</dbReference>
<evidence type="ECO:0000256" key="2">
    <source>
        <dbReference type="ARBA" id="ARBA00008333"/>
    </source>
</evidence>
<evidence type="ECO:0000313" key="7">
    <source>
        <dbReference type="EMBL" id="SDL04341.1"/>
    </source>
</evidence>
<organism evidence="7 8">
    <name type="scientific">Pseudomonas indica</name>
    <dbReference type="NCBI Taxonomy" id="137658"/>
    <lineage>
        <taxon>Bacteria</taxon>
        <taxon>Pseudomonadati</taxon>
        <taxon>Pseudomonadota</taxon>
        <taxon>Gammaproteobacteria</taxon>
        <taxon>Pseudomonadales</taxon>
        <taxon>Pseudomonadaceae</taxon>
        <taxon>Pseudomonas</taxon>
    </lineage>
</organism>
<dbReference type="Pfam" id="PF03239">
    <property type="entry name" value="FTR1"/>
    <property type="match status" value="1"/>
</dbReference>
<keyword evidence="3 6" id="KW-0812">Transmembrane</keyword>
<feature type="transmembrane region" description="Helical" evidence="6">
    <location>
        <begin position="38"/>
        <end position="59"/>
    </location>
</feature>
<dbReference type="InterPro" id="IPR004923">
    <property type="entry name" value="FTR1/Fip1/EfeU"/>
</dbReference>
<dbReference type="GO" id="GO:0033573">
    <property type="term" value="C:high-affinity iron permease complex"/>
    <property type="evidence" value="ECO:0007669"/>
    <property type="project" value="InterPro"/>
</dbReference>
<comment type="similarity">
    <text evidence="2">Belongs to the oxidase-dependent Fe transporter (OFeT) (TC 9.A.10.1) family.</text>
</comment>
<name>A0A1G9GUJ3_9PSED</name>
<feature type="transmembrane region" description="Helical" evidence="6">
    <location>
        <begin position="71"/>
        <end position="90"/>
    </location>
</feature>
<dbReference type="RefSeq" id="WP_084338089.1">
    <property type="nucleotide sequence ID" value="NZ_FNFD01000014.1"/>
</dbReference>
<evidence type="ECO:0000256" key="3">
    <source>
        <dbReference type="ARBA" id="ARBA00022692"/>
    </source>
</evidence>
<gene>
    <name evidence="7" type="ORF">SAMN05216186_11412</name>
</gene>
<feature type="transmembrane region" description="Helical" evidence="6">
    <location>
        <begin position="102"/>
        <end position="126"/>
    </location>
</feature>
<evidence type="ECO:0000256" key="6">
    <source>
        <dbReference type="SAM" id="Phobius"/>
    </source>
</evidence>
<evidence type="ECO:0000256" key="4">
    <source>
        <dbReference type="ARBA" id="ARBA00022989"/>
    </source>
</evidence>
<feature type="transmembrane region" description="Helical" evidence="6">
    <location>
        <begin position="6"/>
        <end position="26"/>
    </location>
</feature>
<evidence type="ECO:0000256" key="5">
    <source>
        <dbReference type="ARBA" id="ARBA00023136"/>
    </source>
</evidence>
<accession>A0A1G9GUJ3</accession>
<protein>
    <submittedName>
        <fullName evidence="7">High-affinity iron transporter</fullName>
    </submittedName>
</protein>
<sequence>MGQSLFIVWRESVEALLVIGILYAWLRRQPDNRRALVLLWGGVGLGLVFSTLLALLILRAGEWLAGSAGEWFQAALVLVASGLILQMVGWMHRHGRQLRDNLIAGASAGLSQRGGLGLLVLALIAVGREGSETVVFLYGIGAQQQGLDLGRFALGGLLGFVLAVATFAALQLGSRLLSWRRFFQLSETLLLLLGAALLMAGLDRVSGQLMGMDLPEVAYSLLGEALWDSSAVLDDGSGVGAVLAGFTGYRAMPSPAAVGLMAAYWVLVWLWLWRPQPVLARVSPA</sequence>
<proteinExistence type="inferred from homology"/>
<feature type="transmembrane region" description="Helical" evidence="6">
    <location>
        <begin position="152"/>
        <end position="170"/>
    </location>
</feature>
<dbReference type="PANTHER" id="PTHR31632:SF2">
    <property type="entry name" value="PLASMA MEMBRANE IRON PERMEASE"/>
    <property type="match status" value="1"/>
</dbReference>
<keyword evidence="8" id="KW-1185">Reference proteome</keyword>
<feature type="transmembrane region" description="Helical" evidence="6">
    <location>
        <begin position="256"/>
        <end position="273"/>
    </location>
</feature>
<dbReference type="STRING" id="137658.SAMN05216186_11412"/>
<dbReference type="Proteomes" id="UP000198706">
    <property type="component" value="Unassembled WGS sequence"/>
</dbReference>
<evidence type="ECO:0000313" key="8">
    <source>
        <dbReference type="Proteomes" id="UP000198706"/>
    </source>
</evidence>
<dbReference type="PANTHER" id="PTHR31632">
    <property type="entry name" value="IRON TRANSPORTER FTH1"/>
    <property type="match status" value="1"/>
</dbReference>
<dbReference type="GO" id="GO:0015093">
    <property type="term" value="F:ferrous iron transmembrane transporter activity"/>
    <property type="evidence" value="ECO:0007669"/>
    <property type="project" value="TreeGrafter"/>
</dbReference>
<dbReference type="AlphaFoldDB" id="A0A1G9GUJ3"/>
<reference evidence="7 8" key="1">
    <citation type="submission" date="2016-10" db="EMBL/GenBank/DDBJ databases">
        <authorList>
            <person name="de Groot N.N."/>
        </authorList>
    </citation>
    <scope>NUCLEOTIDE SEQUENCE [LARGE SCALE GENOMIC DNA]</scope>
    <source>
        <strain evidence="7 8">JCM 21544</strain>
    </source>
</reference>
<keyword evidence="4 6" id="KW-1133">Transmembrane helix</keyword>
<evidence type="ECO:0000256" key="1">
    <source>
        <dbReference type="ARBA" id="ARBA00004141"/>
    </source>
</evidence>
<feature type="transmembrane region" description="Helical" evidence="6">
    <location>
        <begin position="182"/>
        <end position="202"/>
    </location>
</feature>
<keyword evidence="5 6" id="KW-0472">Membrane</keyword>
<comment type="subcellular location">
    <subcellularLocation>
        <location evidence="1">Membrane</location>
        <topology evidence="1">Multi-pass membrane protein</topology>
    </subcellularLocation>
</comment>